<protein>
    <submittedName>
        <fullName evidence="4">Outer membrane protein A</fullName>
    </submittedName>
</protein>
<gene>
    <name evidence="4" type="ordered locus">TASI_0061</name>
</gene>
<evidence type="ECO:0000256" key="1">
    <source>
        <dbReference type="ARBA" id="ARBA00022729"/>
    </source>
</evidence>
<proteinExistence type="predicted"/>
<keyword evidence="1" id="KW-0732">Signal</keyword>
<evidence type="ECO:0000313" key="4">
    <source>
        <dbReference type="EMBL" id="AEP35852.1"/>
    </source>
</evidence>
<dbReference type="HOGENOM" id="CLU_016890_11_1_4"/>
<feature type="domain" description="Outer membrane protein assembly factor BamE" evidence="3">
    <location>
        <begin position="45"/>
        <end position="111"/>
    </location>
</feature>
<name>G4QD35_TAYAM</name>
<dbReference type="EMBL" id="CP003059">
    <property type="protein sequence ID" value="AEP35852.1"/>
    <property type="molecule type" value="Genomic_DNA"/>
</dbReference>
<dbReference type="STRING" id="1008459.TASI_0061"/>
<reference key="1">
    <citation type="submission" date="2011-09" db="EMBL/GenBank/DDBJ databases">
        <title>Genomic characterization of the Taylorella genus.</title>
        <authorList>
            <person name="Hebert L."/>
            <person name="Moumen B."/>
            <person name="Pons N."/>
            <person name="Duquesne F."/>
            <person name="Breuil M.-F."/>
            <person name="Goux D."/>
            <person name="Batto J.-M."/>
            <person name="Renault P."/>
            <person name="Laugier C."/>
            <person name="Petry S."/>
        </authorList>
    </citation>
    <scope>NUCLEOTIDE SEQUENCE</scope>
    <source>
        <strain>MCE3</strain>
    </source>
</reference>
<sequence length="127" mass="14297">MNKLALPVMLSLGLTACGTMTEVSQDGMAKSEIKWPDVTEFIAGSTPPKHAVREIKTGLNKQDIYQLVGAPHFSEGFNVAEWDYLFHTEDKGVKKSCQFKILFDSNKVARSFYWRQPECAGYFAQTK</sequence>
<keyword evidence="5" id="KW-1185">Reference proteome</keyword>
<dbReference type="Pfam" id="PF04355">
    <property type="entry name" value="BamE"/>
    <property type="match status" value="1"/>
</dbReference>
<dbReference type="RefSeq" id="WP_014110751.1">
    <property type="nucleotide sequence ID" value="NC_016043.1"/>
</dbReference>
<dbReference type="InterPro" id="IPR037873">
    <property type="entry name" value="BamE-like"/>
</dbReference>
<dbReference type="eggNOG" id="COG2913">
    <property type="taxonomic scope" value="Bacteria"/>
</dbReference>
<dbReference type="GO" id="GO:0019867">
    <property type="term" value="C:outer membrane"/>
    <property type="evidence" value="ECO:0007669"/>
    <property type="project" value="InterPro"/>
</dbReference>
<dbReference type="OrthoDB" id="5360144at2"/>
<organism evidence="4 5">
    <name type="scientific">Taylorella asinigenitalis (strain MCE3)</name>
    <dbReference type="NCBI Taxonomy" id="1008459"/>
    <lineage>
        <taxon>Bacteria</taxon>
        <taxon>Pseudomonadati</taxon>
        <taxon>Pseudomonadota</taxon>
        <taxon>Betaproteobacteria</taxon>
        <taxon>Burkholderiales</taxon>
        <taxon>Alcaligenaceae</taxon>
        <taxon>Taylorella</taxon>
    </lineage>
</organism>
<evidence type="ECO:0000313" key="5">
    <source>
        <dbReference type="Proteomes" id="UP000009284"/>
    </source>
</evidence>
<dbReference type="PROSITE" id="PS51257">
    <property type="entry name" value="PROKAR_LIPOPROTEIN"/>
    <property type="match status" value="1"/>
</dbReference>
<accession>G4QD35</accession>
<evidence type="ECO:0000256" key="2">
    <source>
        <dbReference type="ARBA" id="ARBA00023136"/>
    </source>
</evidence>
<dbReference type="Proteomes" id="UP000009284">
    <property type="component" value="Chromosome"/>
</dbReference>
<dbReference type="AlphaFoldDB" id="G4QD35"/>
<evidence type="ECO:0000259" key="3">
    <source>
        <dbReference type="Pfam" id="PF04355"/>
    </source>
</evidence>
<dbReference type="InterPro" id="IPR007450">
    <property type="entry name" value="BamE_dom"/>
</dbReference>
<dbReference type="KEGG" id="tas:TASI_0061"/>
<keyword evidence="2" id="KW-0472">Membrane</keyword>
<dbReference type="Gene3D" id="3.30.1450.10">
    <property type="match status" value="1"/>
</dbReference>
<reference evidence="4 5" key="2">
    <citation type="journal article" date="2012" name="PLoS ONE">
        <title>Genomic characterization of the taylorella genus.</title>
        <authorList>
            <person name="Hebert L."/>
            <person name="Moumen B."/>
            <person name="Pons N."/>
            <person name="Duquesne F."/>
            <person name="Breuil M.F."/>
            <person name="Goux D."/>
            <person name="Batto J.M."/>
            <person name="Laugier C."/>
            <person name="Renault P."/>
            <person name="Petry S."/>
        </authorList>
    </citation>
    <scope>NUCLEOTIDE SEQUENCE [LARGE SCALE GENOMIC DNA]</scope>
    <source>
        <strain evidence="4 5">MCE3</strain>
    </source>
</reference>